<protein>
    <submittedName>
        <fullName evidence="5">MarR family winged helix-turn-helix transcriptional regulator</fullName>
    </submittedName>
</protein>
<keyword evidence="6" id="KW-1185">Reference proteome</keyword>
<gene>
    <name evidence="5" type="ORF">ACFODW_10895</name>
</gene>
<dbReference type="InterPro" id="IPR023187">
    <property type="entry name" value="Tscrpt_reg_MarR-type_CS"/>
</dbReference>
<accession>A0ABV7A6X4</accession>
<dbReference type="InterPro" id="IPR000835">
    <property type="entry name" value="HTH_MarR-typ"/>
</dbReference>
<evidence type="ECO:0000256" key="2">
    <source>
        <dbReference type="ARBA" id="ARBA00023125"/>
    </source>
</evidence>
<evidence type="ECO:0000313" key="5">
    <source>
        <dbReference type="EMBL" id="MFC2948841.1"/>
    </source>
</evidence>
<proteinExistence type="predicted"/>
<reference evidence="6" key="1">
    <citation type="journal article" date="2019" name="Int. J. Syst. Evol. Microbiol.">
        <title>The Global Catalogue of Microorganisms (GCM) 10K type strain sequencing project: providing services to taxonomists for standard genome sequencing and annotation.</title>
        <authorList>
            <consortium name="The Broad Institute Genomics Platform"/>
            <consortium name="The Broad Institute Genome Sequencing Center for Infectious Disease"/>
            <person name="Wu L."/>
            <person name="Ma J."/>
        </authorList>
    </citation>
    <scope>NUCLEOTIDE SEQUENCE [LARGE SCALE GENOMIC DNA]</scope>
    <source>
        <strain evidence="6">KCTC 13193</strain>
    </source>
</reference>
<dbReference type="Proteomes" id="UP001595387">
    <property type="component" value="Unassembled WGS sequence"/>
</dbReference>
<dbReference type="PROSITE" id="PS01117">
    <property type="entry name" value="HTH_MARR_1"/>
    <property type="match status" value="1"/>
</dbReference>
<dbReference type="PRINTS" id="PR00598">
    <property type="entry name" value="HTHMARR"/>
</dbReference>
<keyword evidence="1" id="KW-0805">Transcription regulation</keyword>
<evidence type="ECO:0000256" key="1">
    <source>
        <dbReference type="ARBA" id="ARBA00023015"/>
    </source>
</evidence>
<keyword evidence="2" id="KW-0238">DNA-binding</keyword>
<dbReference type="InterPro" id="IPR039422">
    <property type="entry name" value="MarR/SlyA-like"/>
</dbReference>
<dbReference type="InterPro" id="IPR036390">
    <property type="entry name" value="WH_DNA-bd_sf"/>
</dbReference>
<dbReference type="Pfam" id="PF01047">
    <property type="entry name" value="MarR"/>
    <property type="match status" value="1"/>
</dbReference>
<evidence type="ECO:0000259" key="4">
    <source>
        <dbReference type="PROSITE" id="PS50995"/>
    </source>
</evidence>
<name>A0ABV7A6X4_9BACI</name>
<feature type="domain" description="HTH marR-type" evidence="4">
    <location>
        <begin position="4"/>
        <end position="138"/>
    </location>
</feature>
<dbReference type="PANTHER" id="PTHR33164:SF102">
    <property type="entry name" value="TRANSCRIPTIONAL REGULATORY PROTEIN"/>
    <property type="match status" value="1"/>
</dbReference>
<dbReference type="EMBL" id="JBHRRZ010000016">
    <property type="protein sequence ID" value="MFC2948841.1"/>
    <property type="molecule type" value="Genomic_DNA"/>
</dbReference>
<dbReference type="Gene3D" id="1.10.10.10">
    <property type="entry name" value="Winged helix-like DNA-binding domain superfamily/Winged helix DNA-binding domain"/>
    <property type="match status" value="1"/>
</dbReference>
<dbReference type="SMART" id="SM00347">
    <property type="entry name" value="HTH_MARR"/>
    <property type="match status" value="1"/>
</dbReference>
<dbReference type="RefSeq" id="WP_390306269.1">
    <property type="nucleotide sequence ID" value="NZ_JBHRRZ010000016.1"/>
</dbReference>
<evidence type="ECO:0000313" key="6">
    <source>
        <dbReference type="Proteomes" id="UP001595387"/>
    </source>
</evidence>
<organism evidence="5 6">
    <name type="scientific">Virgibacillus sediminis</name>
    <dbReference type="NCBI Taxonomy" id="202260"/>
    <lineage>
        <taxon>Bacteria</taxon>
        <taxon>Bacillati</taxon>
        <taxon>Bacillota</taxon>
        <taxon>Bacilli</taxon>
        <taxon>Bacillales</taxon>
        <taxon>Bacillaceae</taxon>
        <taxon>Virgibacillus</taxon>
    </lineage>
</organism>
<dbReference type="SUPFAM" id="SSF46785">
    <property type="entry name" value="Winged helix' DNA-binding domain"/>
    <property type="match status" value="1"/>
</dbReference>
<dbReference type="InterPro" id="IPR036388">
    <property type="entry name" value="WH-like_DNA-bd_sf"/>
</dbReference>
<sequence length="148" mass="17436">MEKEEKVTKILYSFREVNKYFYRQMWHHADEMGVTLVQLQIMKLVSEEPNMSLGELTRKMNLGKSTVSSTVDRLVKAGHLQREQSKKDRRAIILNLTEEGRAKQKEGIERYHKRLHKLGDITDEDAETLLRLHQMVQEKIKLNGDEEN</sequence>
<dbReference type="PANTHER" id="PTHR33164">
    <property type="entry name" value="TRANSCRIPTIONAL REGULATOR, MARR FAMILY"/>
    <property type="match status" value="1"/>
</dbReference>
<keyword evidence="3" id="KW-0804">Transcription</keyword>
<comment type="caution">
    <text evidence="5">The sequence shown here is derived from an EMBL/GenBank/DDBJ whole genome shotgun (WGS) entry which is preliminary data.</text>
</comment>
<dbReference type="PROSITE" id="PS50995">
    <property type="entry name" value="HTH_MARR_2"/>
    <property type="match status" value="1"/>
</dbReference>
<evidence type="ECO:0000256" key="3">
    <source>
        <dbReference type="ARBA" id="ARBA00023163"/>
    </source>
</evidence>